<comment type="caution">
    <text evidence="1">The sequence shown here is derived from an EMBL/GenBank/DDBJ whole genome shotgun (WGS) entry which is preliminary data.</text>
</comment>
<gene>
    <name evidence="1" type="ORF">PG993_002567</name>
</gene>
<sequence length="158" mass="16983">MRTAWFDDIVQAQAKLAARDVVETLGQITHNPRDNADNRVGIVPPDVVIGRLEPAYRSALRLKADMVLSSKQYVAQFVAPGPFNNGAVIRFEGLDQAPNDNQVEICLFPVIAFPPVPDDDAAVQGDVGNPHIKYQNLSISPAGEGAAGILVVPGLMWA</sequence>
<evidence type="ECO:0000313" key="2">
    <source>
        <dbReference type="Proteomes" id="UP001444661"/>
    </source>
</evidence>
<keyword evidence="2" id="KW-1185">Reference proteome</keyword>
<reference evidence="1 2" key="1">
    <citation type="submission" date="2023-01" db="EMBL/GenBank/DDBJ databases">
        <title>Analysis of 21 Apiospora genomes using comparative genomics revels a genus with tremendous synthesis potential of carbohydrate active enzymes and secondary metabolites.</title>
        <authorList>
            <person name="Sorensen T."/>
        </authorList>
    </citation>
    <scope>NUCLEOTIDE SEQUENCE [LARGE SCALE GENOMIC DNA]</scope>
    <source>
        <strain evidence="1 2">CBS 33761</strain>
    </source>
</reference>
<name>A0ABR1TX33_9PEZI</name>
<evidence type="ECO:0000313" key="1">
    <source>
        <dbReference type="EMBL" id="KAK8051182.1"/>
    </source>
</evidence>
<protein>
    <submittedName>
        <fullName evidence="1">Uncharacterized protein</fullName>
    </submittedName>
</protein>
<organism evidence="1 2">
    <name type="scientific">Apiospora rasikravindrae</name>
    <dbReference type="NCBI Taxonomy" id="990691"/>
    <lineage>
        <taxon>Eukaryota</taxon>
        <taxon>Fungi</taxon>
        <taxon>Dikarya</taxon>
        <taxon>Ascomycota</taxon>
        <taxon>Pezizomycotina</taxon>
        <taxon>Sordariomycetes</taxon>
        <taxon>Xylariomycetidae</taxon>
        <taxon>Amphisphaeriales</taxon>
        <taxon>Apiosporaceae</taxon>
        <taxon>Apiospora</taxon>
    </lineage>
</organism>
<accession>A0ABR1TX33</accession>
<dbReference type="Proteomes" id="UP001444661">
    <property type="component" value="Unassembled WGS sequence"/>
</dbReference>
<dbReference type="EMBL" id="JAQQWK010000002">
    <property type="protein sequence ID" value="KAK8051182.1"/>
    <property type="molecule type" value="Genomic_DNA"/>
</dbReference>
<proteinExistence type="predicted"/>